<keyword evidence="3" id="KW-1185">Reference proteome</keyword>
<dbReference type="OrthoDB" id="39901at10239"/>
<dbReference type="EMBL" id="JQ691611">
    <property type="protein sequence ID" value="AFH21098.1"/>
    <property type="molecule type" value="Genomic_DNA"/>
</dbReference>
<name>M1EZG8_9CAUD</name>
<feature type="transmembrane region" description="Helical" evidence="1">
    <location>
        <begin position="12"/>
        <end position="38"/>
    </location>
</feature>
<sequence length="100" mass="10492">MFDLMVAASNAIGSVVMIGWVWVMIGTLVWLGVILLALAGEPSHNRENGAMLASLVGAVLGFITPVLLTILPFFLPFLLLAAVLSGIGLAMSHFCKVGKP</sequence>
<protein>
    <submittedName>
        <fullName evidence="2">Uncharacterized protein</fullName>
    </submittedName>
</protein>
<dbReference type="GeneID" id="18563056"/>
<feature type="transmembrane region" description="Helical" evidence="1">
    <location>
        <begin position="50"/>
        <end position="71"/>
    </location>
</feature>
<organism evidence="2 3">
    <name type="scientific">Cronobacter phage CR9</name>
    <dbReference type="NCBI Taxonomy" id="1162290"/>
    <lineage>
        <taxon>Viruses</taxon>
        <taxon>Duplodnaviria</taxon>
        <taxon>Heunggongvirae</taxon>
        <taxon>Uroviricota</taxon>
        <taxon>Caudoviricetes</taxon>
        <taxon>Vequintavirinae</taxon>
        <taxon>Certrevirus</taxon>
        <taxon>Certrevirus CR9</taxon>
    </lineage>
</organism>
<evidence type="ECO:0000313" key="2">
    <source>
        <dbReference type="EMBL" id="AFH21098.1"/>
    </source>
</evidence>
<proteinExistence type="predicted"/>
<gene>
    <name evidence="2" type="ORF">CR9_214</name>
</gene>
<dbReference type="RefSeq" id="YP_009015176.1">
    <property type="nucleotide sequence ID" value="NC_023717.1"/>
</dbReference>
<reference evidence="2 3" key="1">
    <citation type="submission" date="2012-02" db="EMBL/GenBank/DDBJ databases">
        <title>Complete Genome Sequence of Cronobacter sakazakii Bacteriophage CR9.</title>
        <authorList>
            <person name="Shin H."/>
            <person name="Lee J.-H."/>
            <person name="Kim Y."/>
            <person name="Ryu S."/>
        </authorList>
    </citation>
    <scope>NUCLEOTIDE SEQUENCE [LARGE SCALE GENOMIC DNA]</scope>
</reference>
<keyword evidence="1" id="KW-0472">Membrane</keyword>
<dbReference type="Proteomes" id="UP000011829">
    <property type="component" value="Segment"/>
</dbReference>
<feature type="transmembrane region" description="Helical" evidence="1">
    <location>
        <begin position="77"/>
        <end position="95"/>
    </location>
</feature>
<evidence type="ECO:0000256" key="1">
    <source>
        <dbReference type="SAM" id="Phobius"/>
    </source>
</evidence>
<accession>M1EZG8</accession>
<keyword evidence="1" id="KW-1133">Transmembrane helix</keyword>
<evidence type="ECO:0000313" key="3">
    <source>
        <dbReference type="Proteomes" id="UP000011829"/>
    </source>
</evidence>
<dbReference type="KEGG" id="vg:18563056"/>
<keyword evidence="1" id="KW-0812">Transmembrane</keyword>